<evidence type="ECO:0000256" key="4">
    <source>
        <dbReference type="ARBA" id="ARBA00024867"/>
    </source>
</evidence>
<dbReference type="PANTHER" id="PTHR44591">
    <property type="entry name" value="STRESS RESPONSE REGULATOR PROTEIN 1"/>
    <property type="match status" value="1"/>
</dbReference>
<dbReference type="GO" id="GO:0003677">
    <property type="term" value="F:DNA binding"/>
    <property type="evidence" value="ECO:0007669"/>
    <property type="project" value="UniProtKB-KW"/>
</dbReference>
<comment type="caution">
    <text evidence="5">Lacks conserved residue(s) required for the propagation of feature annotation.</text>
</comment>
<name>A0ABS4KMT7_9CLOT</name>
<dbReference type="EMBL" id="JAGGLM010000001">
    <property type="protein sequence ID" value="MBP2031350.1"/>
    <property type="molecule type" value="Genomic_DNA"/>
</dbReference>
<dbReference type="CDD" id="cd00156">
    <property type="entry name" value="REC"/>
    <property type="match status" value="1"/>
</dbReference>
<dbReference type="InterPro" id="IPR001789">
    <property type="entry name" value="Sig_transdc_resp-reg_receiver"/>
</dbReference>
<keyword evidence="7" id="KW-0238">DNA-binding</keyword>
<dbReference type="InterPro" id="IPR011006">
    <property type="entry name" value="CheY-like_superfamily"/>
</dbReference>
<evidence type="ECO:0000313" key="7">
    <source>
        <dbReference type="EMBL" id="MBP2031350.1"/>
    </source>
</evidence>
<evidence type="ECO:0000256" key="3">
    <source>
        <dbReference type="ARBA" id="ARBA00023012"/>
    </source>
</evidence>
<dbReference type="Pfam" id="PF00072">
    <property type="entry name" value="Response_reg"/>
    <property type="match status" value="1"/>
</dbReference>
<dbReference type="RefSeq" id="WP_209700322.1">
    <property type="nucleotide sequence ID" value="NZ_JAGGLM010000001.1"/>
</dbReference>
<comment type="function">
    <text evidence="4">May play the central regulatory role in sporulation. It may be an element of the effector pathway responsible for the activation of sporulation genes in response to nutritional stress. Spo0A may act in concert with spo0H (a sigma factor) to control the expression of some genes that are critical to the sporulation process.</text>
</comment>
<keyword evidence="2" id="KW-0597">Phosphoprotein</keyword>
<reference evidence="7 8" key="1">
    <citation type="submission" date="2021-03" db="EMBL/GenBank/DDBJ databases">
        <title>Genomic Encyclopedia of Type Strains, Phase IV (KMG-IV): sequencing the most valuable type-strain genomes for metagenomic binning, comparative biology and taxonomic classification.</title>
        <authorList>
            <person name="Goeker M."/>
        </authorList>
    </citation>
    <scope>NUCLEOTIDE SEQUENCE [LARGE SCALE GENOMIC DNA]</scope>
    <source>
        <strain evidence="7 8">DSM 28783</strain>
    </source>
</reference>
<dbReference type="PANTHER" id="PTHR44591:SF14">
    <property type="entry name" value="PROTEIN PILG"/>
    <property type="match status" value="1"/>
</dbReference>
<comment type="caution">
    <text evidence="7">The sequence shown here is derived from an EMBL/GenBank/DDBJ whole genome shotgun (WGS) entry which is preliminary data.</text>
</comment>
<dbReference type="InterPro" id="IPR043128">
    <property type="entry name" value="Rev_trsase/Diguanyl_cyclase"/>
</dbReference>
<feature type="domain" description="Response regulatory" evidence="6">
    <location>
        <begin position="3"/>
        <end position="119"/>
    </location>
</feature>
<keyword evidence="8" id="KW-1185">Reference proteome</keyword>
<organism evidence="7 8">
    <name type="scientific">Clostridium algifaecis</name>
    <dbReference type="NCBI Taxonomy" id="1472040"/>
    <lineage>
        <taxon>Bacteria</taxon>
        <taxon>Bacillati</taxon>
        <taxon>Bacillota</taxon>
        <taxon>Clostridia</taxon>
        <taxon>Eubacteriales</taxon>
        <taxon>Clostridiaceae</taxon>
        <taxon>Clostridium</taxon>
    </lineage>
</organism>
<sequence length="280" mass="33069">MDKIIILDDMAYMRYRIKDILNSKDIEVLEAGNSFEFFNKLSDNKNDIKLIILEVGLVSEDGFEIIRKIKARDLNIPIMILTKLNTRTVFIKCIKEGICEYILKPFDTKVLVKRIKDIIKSYKNNNHEEIIYTNFQEYISKQISRCRDENKELSIIMSSLVKSKINNTEEKIEVNDRYLILMERVYENLRSLFNIPDLFEKNGLSTFISVIPDCSKMRALQRANDMRAIYNDIKANDFQYEEYQFICSSVTFPEDGQDKKQLMDTLSYSMKYKINNINKM</sequence>
<dbReference type="Gene3D" id="3.40.50.2300">
    <property type="match status" value="1"/>
</dbReference>
<evidence type="ECO:0000256" key="2">
    <source>
        <dbReference type="ARBA" id="ARBA00022553"/>
    </source>
</evidence>
<dbReference type="Gene3D" id="3.30.70.270">
    <property type="match status" value="1"/>
</dbReference>
<dbReference type="PROSITE" id="PS50110">
    <property type="entry name" value="RESPONSE_REGULATORY"/>
    <property type="match status" value="1"/>
</dbReference>
<dbReference type="InterPro" id="IPR050595">
    <property type="entry name" value="Bact_response_regulator"/>
</dbReference>
<evidence type="ECO:0000259" key="6">
    <source>
        <dbReference type="PROSITE" id="PS50110"/>
    </source>
</evidence>
<evidence type="ECO:0000256" key="5">
    <source>
        <dbReference type="PROSITE-ProRule" id="PRU00169"/>
    </source>
</evidence>
<dbReference type="SUPFAM" id="SSF52172">
    <property type="entry name" value="CheY-like"/>
    <property type="match status" value="1"/>
</dbReference>
<gene>
    <name evidence="7" type="ORF">J2Z42_000015</name>
</gene>
<evidence type="ECO:0000313" key="8">
    <source>
        <dbReference type="Proteomes" id="UP001519307"/>
    </source>
</evidence>
<accession>A0ABS4KMT7</accession>
<protein>
    <recommendedName>
        <fullName evidence="1">Stage 0 sporulation protein A homolog</fullName>
    </recommendedName>
</protein>
<evidence type="ECO:0000256" key="1">
    <source>
        <dbReference type="ARBA" id="ARBA00018672"/>
    </source>
</evidence>
<proteinExistence type="predicted"/>
<dbReference type="Proteomes" id="UP001519307">
    <property type="component" value="Unassembled WGS sequence"/>
</dbReference>
<keyword evidence="3" id="KW-0902">Two-component regulatory system</keyword>
<dbReference type="SMART" id="SM00448">
    <property type="entry name" value="REC"/>
    <property type="match status" value="1"/>
</dbReference>